<feature type="domain" description="BCS1 N-terminal" evidence="1">
    <location>
        <begin position="39"/>
        <end position="218"/>
    </location>
</feature>
<dbReference type="SMART" id="SM01024">
    <property type="entry name" value="BCS1_N"/>
    <property type="match status" value="1"/>
</dbReference>
<dbReference type="STRING" id="1314782.A0A165PX79"/>
<reference evidence="2 3" key="1">
    <citation type="journal article" date="2016" name="Mol. Biol. Evol.">
        <title>Comparative Genomics of Early-Diverging Mushroom-Forming Fungi Provides Insights into the Origins of Lignocellulose Decay Capabilities.</title>
        <authorList>
            <person name="Nagy L.G."/>
            <person name="Riley R."/>
            <person name="Tritt A."/>
            <person name="Adam C."/>
            <person name="Daum C."/>
            <person name="Floudas D."/>
            <person name="Sun H."/>
            <person name="Yadav J.S."/>
            <person name="Pangilinan J."/>
            <person name="Larsson K.H."/>
            <person name="Matsuura K."/>
            <person name="Barry K."/>
            <person name="Labutti K."/>
            <person name="Kuo R."/>
            <person name="Ohm R.A."/>
            <person name="Bhattacharya S.S."/>
            <person name="Shirouzu T."/>
            <person name="Yoshinaga Y."/>
            <person name="Martin F.M."/>
            <person name="Grigoriev I.V."/>
            <person name="Hibbett D.S."/>
        </authorList>
    </citation>
    <scope>NUCLEOTIDE SEQUENCE [LARGE SCALE GENOMIC DNA]</scope>
    <source>
        <strain evidence="2 3">HHB14362 ss-1</strain>
    </source>
</reference>
<accession>A0A165PX79</accession>
<dbReference type="AlphaFoldDB" id="A0A165PX79"/>
<proteinExistence type="predicted"/>
<dbReference type="EMBL" id="KV425605">
    <property type="protein sequence ID" value="KZT21613.1"/>
    <property type="molecule type" value="Genomic_DNA"/>
</dbReference>
<sequence length="249" mass="28406">MNSSNATSTSVSPFPSIPISGFFASLLSIPGLLDYAKLLLMGTVIPFLQQTFAWAQTRAASILFLTACFQEDDPAFHWMMVWLAQHPAWRRARDVEVSTRTVPDSSSARYCFDDDDADASSRKFSYLPSPKNQHWMWYKGRYVSVCRSKESTGYFGRQEETLVIRILTWDHALLNEVLREARATYKSAQSGQIGIYASDGNNDWRHIASRPKRSLKSIVLEPGVKEDLLEDAQEFLESKEWYNDRGIPF</sequence>
<dbReference type="Pfam" id="PF08740">
    <property type="entry name" value="BCS1_N"/>
    <property type="match status" value="1"/>
</dbReference>
<feature type="non-terminal residue" evidence="2">
    <location>
        <position position="249"/>
    </location>
</feature>
<dbReference type="InParanoid" id="A0A165PX79"/>
<evidence type="ECO:0000313" key="3">
    <source>
        <dbReference type="Proteomes" id="UP000076761"/>
    </source>
</evidence>
<organism evidence="2 3">
    <name type="scientific">Neolentinus lepideus HHB14362 ss-1</name>
    <dbReference type="NCBI Taxonomy" id="1314782"/>
    <lineage>
        <taxon>Eukaryota</taxon>
        <taxon>Fungi</taxon>
        <taxon>Dikarya</taxon>
        <taxon>Basidiomycota</taxon>
        <taxon>Agaricomycotina</taxon>
        <taxon>Agaricomycetes</taxon>
        <taxon>Gloeophyllales</taxon>
        <taxon>Gloeophyllaceae</taxon>
        <taxon>Neolentinus</taxon>
    </lineage>
</organism>
<dbReference type="Proteomes" id="UP000076761">
    <property type="component" value="Unassembled WGS sequence"/>
</dbReference>
<dbReference type="OrthoDB" id="10251412at2759"/>
<protein>
    <recommendedName>
        <fullName evidence="1">BCS1 N-terminal domain-containing protein</fullName>
    </recommendedName>
</protein>
<gene>
    <name evidence="2" type="ORF">NEOLEDRAFT_1073191</name>
</gene>
<evidence type="ECO:0000259" key="1">
    <source>
        <dbReference type="SMART" id="SM01024"/>
    </source>
</evidence>
<keyword evidence="3" id="KW-1185">Reference proteome</keyword>
<evidence type="ECO:0000313" key="2">
    <source>
        <dbReference type="EMBL" id="KZT21613.1"/>
    </source>
</evidence>
<name>A0A165PX79_9AGAM</name>
<dbReference type="InterPro" id="IPR014851">
    <property type="entry name" value="BCS1_N"/>
</dbReference>